<name>A0A8J3QZL1_9ACTN</name>
<accession>A0A8J3QZL1</accession>
<reference evidence="1" key="1">
    <citation type="submission" date="2021-01" db="EMBL/GenBank/DDBJ databases">
        <title>Whole genome shotgun sequence of Rugosimonospora africana NBRC 104875.</title>
        <authorList>
            <person name="Komaki H."/>
            <person name="Tamura T."/>
        </authorList>
    </citation>
    <scope>NUCLEOTIDE SEQUENCE</scope>
    <source>
        <strain evidence="1">NBRC 104875</strain>
    </source>
</reference>
<keyword evidence="2" id="KW-1185">Reference proteome</keyword>
<organism evidence="1 2">
    <name type="scientific">Rugosimonospora africana</name>
    <dbReference type="NCBI Taxonomy" id="556532"/>
    <lineage>
        <taxon>Bacteria</taxon>
        <taxon>Bacillati</taxon>
        <taxon>Actinomycetota</taxon>
        <taxon>Actinomycetes</taxon>
        <taxon>Micromonosporales</taxon>
        <taxon>Micromonosporaceae</taxon>
        <taxon>Rugosimonospora</taxon>
    </lineage>
</organism>
<dbReference type="AlphaFoldDB" id="A0A8J3QZL1"/>
<evidence type="ECO:0000313" key="2">
    <source>
        <dbReference type="Proteomes" id="UP000642748"/>
    </source>
</evidence>
<sequence length="524" mass="57314">MSRTPGLRREGSLRDRIAESVARRDVRQAAAALRAQQRALLRDARRLARPPAADRRGGVGPAAGRAYWPLRLPPLVTTSAQLCSVYPFVADPGLPVDGALIGTEVYSRSAFSCSLHELYRAKIITAPNAVVTGEIGSGKSSLLKCLAFRGVPFGIRFYISDVKGEYDALAAATGVVPVRVGPGHGVVMNPLAGIRRHRSQSETQWVALQRTRRLLLLEGLLEIELRSPLTEAERSLAEFALDAVTRADDATSTARMPEPTLSAVLDAAGDPARWRHRLSRLNYPVDDFVNDSRRVRLALERAVTGVIGGIFDGPTTRSASLDWARAGAILDLRDVRGSDQMTAMVTSCAQSWLEAELSAPDAPPRLCFYDEFALIAHHLPLVRRMREQVKLARVYGIGNIFAFHRFSDLAAAGSADSEQVRIARGLIEDTGVRISYRQETGSLDQAREFLGTTDVETDLLRHLRQGVGLWRIGTRSFVVKHQLSTVERPMVHTDSRMNVVPGIDNLTDADHEVRLEAAATGEAA</sequence>
<gene>
    <name evidence="1" type="ORF">Raf01_71340</name>
</gene>
<evidence type="ECO:0000313" key="1">
    <source>
        <dbReference type="EMBL" id="GIH18962.1"/>
    </source>
</evidence>
<proteinExistence type="predicted"/>
<dbReference type="SUPFAM" id="SSF52540">
    <property type="entry name" value="P-loop containing nucleoside triphosphate hydrolases"/>
    <property type="match status" value="1"/>
</dbReference>
<dbReference type="RefSeq" id="WP_239134221.1">
    <property type="nucleotide sequence ID" value="NZ_BONZ01000075.1"/>
</dbReference>
<dbReference type="InterPro" id="IPR027417">
    <property type="entry name" value="P-loop_NTPase"/>
</dbReference>
<protein>
    <submittedName>
        <fullName evidence="1">ATP/GTP-binding protein</fullName>
    </submittedName>
</protein>
<comment type="caution">
    <text evidence="1">The sequence shown here is derived from an EMBL/GenBank/DDBJ whole genome shotgun (WGS) entry which is preliminary data.</text>
</comment>
<dbReference type="Proteomes" id="UP000642748">
    <property type="component" value="Unassembled WGS sequence"/>
</dbReference>
<dbReference type="EMBL" id="BONZ01000075">
    <property type="protein sequence ID" value="GIH18962.1"/>
    <property type="molecule type" value="Genomic_DNA"/>
</dbReference>
<dbReference type="Gene3D" id="3.40.50.300">
    <property type="entry name" value="P-loop containing nucleotide triphosphate hydrolases"/>
    <property type="match status" value="2"/>
</dbReference>